<dbReference type="AlphaFoldDB" id="A0AAW1DP66"/>
<organism evidence="1 2">
    <name type="scientific">Rhynocoris fuscipes</name>
    <dbReference type="NCBI Taxonomy" id="488301"/>
    <lineage>
        <taxon>Eukaryota</taxon>
        <taxon>Metazoa</taxon>
        <taxon>Ecdysozoa</taxon>
        <taxon>Arthropoda</taxon>
        <taxon>Hexapoda</taxon>
        <taxon>Insecta</taxon>
        <taxon>Pterygota</taxon>
        <taxon>Neoptera</taxon>
        <taxon>Paraneoptera</taxon>
        <taxon>Hemiptera</taxon>
        <taxon>Heteroptera</taxon>
        <taxon>Panheteroptera</taxon>
        <taxon>Cimicomorpha</taxon>
        <taxon>Reduviidae</taxon>
        <taxon>Harpactorinae</taxon>
        <taxon>Harpactorini</taxon>
        <taxon>Rhynocoris</taxon>
    </lineage>
</organism>
<sequence length="156" mass="18636">MVRSHLEYASITYGPCSQADTATLDRIQRKFLRFLNFKLKISFPLIDYHSLQISFNLTDLSLRRNYFDLIFFNKLLHGYIESPQLLPSISFHASHHNRRNPQLFDVPYCKNNFPKFSPIIRMMRSASTLCYSVNIIQIEFNVLKKFLINFYYNYIF</sequence>
<dbReference type="Proteomes" id="UP001461498">
    <property type="component" value="Unassembled WGS sequence"/>
</dbReference>
<name>A0AAW1DP66_9HEMI</name>
<comment type="caution">
    <text evidence="1">The sequence shown here is derived from an EMBL/GenBank/DDBJ whole genome shotgun (WGS) entry which is preliminary data.</text>
</comment>
<accession>A0AAW1DP66</accession>
<protein>
    <recommendedName>
        <fullName evidence="3">Maturase K</fullName>
    </recommendedName>
</protein>
<evidence type="ECO:0000313" key="2">
    <source>
        <dbReference type="Proteomes" id="UP001461498"/>
    </source>
</evidence>
<evidence type="ECO:0000313" key="1">
    <source>
        <dbReference type="EMBL" id="KAK9512057.1"/>
    </source>
</evidence>
<keyword evidence="2" id="KW-1185">Reference proteome</keyword>
<gene>
    <name evidence="1" type="ORF">O3M35_000568</name>
</gene>
<reference evidence="1 2" key="1">
    <citation type="submission" date="2022-12" db="EMBL/GenBank/DDBJ databases">
        <title>Chromosome-level genome assembly of true bugs.</title>
        <authorList>
            <person name="Ma L."/>
            <person name="Li H."/>
        </authorList>
    </citation>
    <scope>NUCLEOTIDE SEQUENCE [LARGE SCALE GENOMIC DNA]</scope>
    <source>
        <strain evidence="1">Lab_2022b</strain>
    </source>
</reference>
<evidence type="ECO:0008006" key="3">
    <source>
        <dbReference type="Google" id="ProtNLM"/>
    </source>
</evidence>
<dbReference type="EMBL" id="JAPXFL010000001">
    <property type="protein sequence ID" value="KAK9512057.1"/>
    <property type="molecule type" value="Genomic_DNA"/>
</dbReference>
<proteinExistence type="predicted"/>